<comment type="caution">
    <text evidence="3">The sequence shown here is derived from an EMBL/GenBank/DDBJ whole genome shotgun (WGS) entry which is preliminary data.</text>
</comment>
<feature type="chain" id="PRO_5046636777" description="DUF8021 domain-containing protein" evidence="1">
    <location>
        <begin position="30"/>
        <end position="157"/>
    </location>
</feature>
<reference evidence="4" key="1">
    <citation type="journal article" date="2019" name="Int. J. Syst. Evol. Microbiol.">
        <title>The Global Catalogue of Microorganisms (GCM) 10K type strain sequencing project: providing services to taxonomists for standard genome sequencing and annotation.</title>
        <authorList>
            <consortium name="The Broad Institute Genomics Platform"/>
            <consortium name="The Broad Institute Genome Sequencing Center for Infectious Disease"/>
            <person name="Wu L."/>
            <person name="Ma J."/>
        </authorList>
    </citation>
    <scope>NUCLEOTIDE SEQUENCE [LARGE SCALE GENOMIC DNA]</scope>
    <source>
        <strain evidence="4">DT72</strain>
    </source>
</reference>
<organism evidence="3 4">
    <name type="scientific">Rhodococcus gannanensis</name>
    <dbReference type="NCBI Taxonomy" id="1960308"/>
    <lineage>
        <taxon>Bacteria</taxon>
        <taxon>Bacillati</taxon>
        <taxon>Actinomycetota</taxon>
        <taxon>Actinomycetes</taxon>
        <taxon>Mycobacteriales</taxon>
        <taxon>Nocardiaceae</taxon>
        <taxon>Rhodococcus</taxon>
    </lineage>
</organism>
<dbReference type="InterPro" id="IPR058334">
    <property type="entry name" value="DUF8021"/>
</dbReference>
<evidence type="ECO:0000313" key="3">
    <source>
        <dbReference type="EMBL" id="MFD1814997.1"/>
    </source>
</evidence>
<dbReference type="EMBL" id="JBHUFB010000020">
    <property type="protein sequence ID" value="MFD1814997.1"/>
    <property type="molecule type" value="Genomic_DNA"/>
</dbReference>
<accession>A0ABW4P8Z4</accession>
<name>A0ABW4P8Z4_9NOCA</name>
<gene>
    <name evidence="3" type="ORF">ACFSJG_22495</name>
</gene>
<keyword evidence="1" id="KW-0732">Signal</keyword>
<dbReference type="InterPro" id="IPR032710">
    <property type="entry name" value="NTF2-like_dom_sf"/>
</dbReference>
<evidence type="ECO:0000256" key="1">
    <source>
        <dbReference type="SAM" id="SignalP"/>
    </source>
</evidence>
<protein>
    <recommendedName>
        <fullName evidence="2">DUF8021 domain-containing protein</fullName>
    </recommendedName>
</protein>
<keyword evidence="4" id="KW-1185">Reference proteome</keyword>
<dbReference type="SUPFAM" id="SSF54427">
    <property type="entry name" value="NTF2-like"/>
    <property type="match status" value="1"/>
</dbReference>
<feature type="signal peptide" evidence="1">
    <location>
        <begin position="1"/>
        <end position="29"/>
    </location>
</feature>
<evidence type="ECO:0000313" key="4">
    <source>
        <dbReference type="Proteomes" id="UP001597286"/>
    </source>
</evidence>
<sequence length="157" mass="16540">MRIRTFALAALAATAVTTALVMTAGPAAAGPAVSADPSRVDTEQEAIARAYIDALVTHDASAVSFAPDATRVEAGLKTGFNGAQLRWDLDHGPQYRVIQGIRELELSEQGNEVAARFLLDAGFGSTTLLTVRIDETFTIENGAIKTIVAHITPQFGS</sequence>
<feature type="domain" description="DUF8021" evidence="2">
    <location>
        <begin position="43"/>
        <end position="150"/>
    </location>
</feature>
<evidence type="ECO:0000259" key="2">
    <source>
        <dbReference type="Pfam" id="PF26061"/>
    </source>
</evidence>
<proteinExistence type="predicted"/>
<dbReference type="Pfam" id="PF26061">
    <property type="entry name" value="DUF8021"/>
    <property type="match status" value="1"/>
</dbReference>
<dbReference type="RefSeq" id="WP_378487449.1">
    <property type="nucleotide sequence ID" value="NZ_JBHUFB010000020.1"/>
</dbReference>
<dbReference type="Proteomes" id="UP001597286">
    <property type="component" value="Unassembled WGS sequence"/>
</dbReference>